<evidence type="ECO:0000256" key="1">
    <source>
        <dbReference type="SAM" id="MobiDB-lite"/>
    </source>
</evidence>
<accession>A0ABW2TV18</accession>
<evidence type="ECO:0000313" key="3">
    <source>
        <dbReference type="Proteomes" id="UP001596512"/>
    </source>
</evidence>
<protein>
    <recommendedName>
        <fullName evidence="4">Transposase</fullName>
    </recommendedName>
</protein>
<keyword evidence="3" id="KW-1185">Reference proteome</keyword>
<organism evidence="2 3">
    <name type="scientific">Actinokineospora soli</name>
    <dbReference type="NCBI Taxonomy" id="1048753"/>
    <lineage>
        <taxon>Bacteria</taxon>
        <taxon>Bacillati</taxon>
        <taxon>Actinomycetota</taxon>
        <taxon>Actinomycetes</taxon>
        <taxon>Pseudonocardiales</taxon>
        <taxon>Pseudonocardiaceae</taxon>
        <taxon>Actinokineospora</taxon>
    </lineage>
</organism>
<gene>
    <name evidence="2" type="ORF">ACFQV2_34235</name>
</gene>
<sequence>MGPLRRARRPGRVRGRRGRPRRVAPAGAPHIKVEVDTYRFTMHMVDRDTHTDRQRQEVKGMRSPRAARTWS</sequence>
<dbReference type="Proteomes" id="UP001596512">
    <property type="component" value="Unassembled WGS sequence"/>
</dbReference>
<comment type="caution">
    <text evidence="2">The sequence shown here is derived from an EMBL/GenBank/DDBJ whole genome shotgun (WGS) entry which is preliminary data.</text>
</comment>
<feature type="compositionally biased region" description="Basic residues" evidence="1">
    <location>
        <begin position="1"/>
        <end position="22"/>
    </location>
</feature>
<proteinExistence type="predicted"/>
<evidence type="ECO:0008006" key="4">
    <source>
        <dbReference type="Google" id="ProtNLM"/>
    </source>
</evidence>
<feature type="region of interest" description="Disordered" evidence="1">
    <location>
        <begin position="1"/>
        <end position="28"/>
    </location>
</feature>
<feature type="compositionally biased region" description="Basic and acidic residues" evidence="1">
    <location>
        <begin position="46"/>
        <end position="60"/>
    </location>
</feature>
<reference evidence="3" key="1">
    <citation type="journal article" date="2019" name="Int. J. Syst. Evol. Microbiol.">
        <title>The Global Catalogue of Microorganisms (GCM) 10K type strain sequencing project: providing services to taxonomists for standard genome sequencing and annotation.</title>
        <authorList>
            <consortium name="The Broad Institute Genomics Platform"/>
            <consortium name="The Broad Institute Genome Sequencing Center for Infectious Disease"/>
            <person name="Wu L."/>
            <person name="Ma J."/>
        </authorList>
    </citation>
    <scope>NUCLEOTIDE SEQUENCE [LARGE SCALE GENOMIC DNA]</scope>
    <source>
        <strain evidence="3">JCM 17695</strain>
    </source>
</reference>
<evidence type="ECO:0000313" key="2">
    <source>
        <dbReference type="EMBL" id="MFC7617715.1"/>
    </source>
</evidence>
<feature type="region of interest" description="Disordered" evidence="1">
    <location>
        <begin position="46"/>
        <end position="71"/>
    </location>
</feature>
<name>A0ABW2TV18_9PSEU</name>
<dbReference type="EMBL" id="JBHTEY010000004">
    <property type="protein sequence ID" value="MFC7617715.1"/>
    <property type="molecule type" value="Genomic_DNA"/>
</dbReference>